<comment type="subunit">
    <text evidence="6">Monomer.</text>
</comment>
<dbReference type="Pfam" id="PF00406">
    <property type="entry name" value="ADK"/>
    <property type="match status" value="1"/>
</dbReference>
<gene>
    <name evidence="7" type="ORF">COS30_01450</name>
</gene>
<dbReference type="PRINTS" id="PR00094">
    <property type="entry name" value="ADENYLTKNASE"/>
</dbReference>
<evidence type="ECO:0000256" key="3">
    <source>
        <dbReference type="ARBA" id="ARBA00022741"/>
    </source>
</evidence>
<protein>
    <recommendedName>
        <fullName evidence="6">Adenylate kinase</fullName>
        <ecNumber evidence="6">2.7.4.3</ecNumber>
    </recommendedName>
</protein>
<dbReference type="GO" id="GO:0004017">
    <property type="term" value="F:AMP kinase activity"/>
    <property type="evidence" value="ECO:0007669"/>
    <property type="project" value="UniProtKB-EC"/>
</dbReference>
<dbReference type="EC" id="2.7.4.3" evidence="6"/>
<dbReference type="EMBL" id="PEUE01000034">
    <property type="protein sequence ID" value="PIV38569.1"/>
    <property type="molecule type" value="Genomic_DNA"/>
</dbReference>
<comment type="catalytic activity">
    <reaction evidence="6">
        <text>AMP + ATP = 2 ADP</text>
        <dbReference type="Rhea" id="RHEA:12973"/>
        <dbReference type="ChEBI" id="CHEBI:30616"/>
        <dbReference type="ChEBI" id="CHEBI:456215"/>
        <dbReference type="ChEBI" id="CHEBI:456216"/>
        <dbReference type="EC" id="2.7.4.3"/>
    </reaction>
</comment>
<keyword evidence="6" id="KW-0067">ATP-binding</keyword>
<dbReference type="GO" id="GO:0005737">
    <property type="term" value="C:cytoplasm"/>
    <property type="evidence" value="ECO:0007669"/>
    <property type="project" value="UniProtKB-SubCell"/>
</dbReference>
<dbReference type="Proteomes" id="UP000229247">
    <property type="component" value="Unassembled WGS sequence"/>
</dbReference>
<proteinExistence type="inferred from homology"/>
<evidence type="ECO:0000256" key="5">
    <source>
        <dbReference type="RuleBase" id="RU003330"/>
    </source>
</evidence>
<reference evidence="8" key="1">
    <citation type="submission" date="2017-09" db="EMBL/GenBank/DDBJ databases">
        <title>Depth-based differentiation of microbial function through sediment-hosted aquifers and enrichment of novel symbionts in the deep terrestrial subsurface.</title>
        <authorList>
            <person name="Probst A.J."/>
            <person name="Ladd B."/>
            <person name="Jarett J.K."/>
            <person name="Geller-Mcgrath D.E."/>
            <person name="Sieber C.M.K."/>
            <person name="Emerson J.B."/>
            <person name="Anantharaman K."/>
            <person name="Thomas B.C."/>
            <person name="Malmstrom R."/>
            <person name="Stieglmeier M."/>
            <person name="Klingl A."/>
            <person name="Woyke T."/>
            <person name="Ryan C.M."/>
            <person name="Banfield J.F."/>
        </authorList>
    </citation>
    <scope>NUCLEOTIDE SEQUENCE [LARGE SCALE GENOMIC DNA]</scope>
</reference>
<comment type="subcellular location">
    <subcellularLocation>
        <location evidence="6">Cytoplasm</location>
    </subcellularLocation>
</comment>
<evidence type="ECO:0000313" key="7">
    <source>
        <dbReference type="EMBL" id="PIV38569.1"/>
    </source>
</evidence>
<keyword evidence="2" id="KW-0545">Nucleotide biosynthesis</keyword>
<organism evidence="7 8">
    <name type="scientific">Candidatus Portnoybacteria bacterium CG02_land_8_20_14_3_00_45_8</name>
    <dbReference type="NCBI Taxonomy" id="1974807"/>
    <lineage>
        <taxon>Bacteria</taxon>
        <taxon>Candidatus Portnoyibacteriota</taxon>
    </lineage>
</organism>
<keyword evidence="1 5" id="KW-0808">Transferase</keyword>
<evidence type="ECO:0000256" key="6">
    <source>
        <dbReference type="RuleBase" id="RU003331"/>
    </source>
</evidence>
<feature type="non-terminal residue" evidence="7">
    <location>
        <position position="134"/>
    </location>
</feature>
<dbReference type="GO" id="GO:0005524">
    <property type="term" value="F:ATP binding"/>
    <property type="evidence" value="ECO:0007669"/>
    <property type="project" value="UniProtKB-KW"/>
</dbReference>
<evidence type="ECO:0000256" key="4">
    <source>
        <dbReference type="ARBA" id="ARBA00022777"/>
    </source>
</evidence>
<dbReference type="InterPro" id="IPR000850">
    <property type="entry name" value="Adenylat/UMP-CMP_kin"/>
</dbReference>
<sequence length="134" mass="15169">METKVFTFLGRAGCGKGTQAKLLSDKLGLVYIGSGELLRERVKQGDFTGKKTDATMGQGNLVPTSLIFMLWINRLEEIKKDEGNNSKGIIFDGSPRKMVEAQMLEEALKWYEWDKSFKVVLIDLSREESFNRLT</sequence>
<dbReference type="InterPro" id="IPR027417">
    <property type="entry name" value="P-loop_NTPase"/>
</dbReference>
<evidence type="ECO:0000256" key="1">
    <source>
        <dbReference type="ARBA" id="ARBA00022679"/>
    </source>
</evidence>
<keyword evidence="4 5" id="KW-0418">Kinase</keyword>
<keyword evidence="3 6" id="KW-0547">Nucleotide-binding</keyword>
<dbReference type="PANTHER" id="PTHR23359">
    <property type="entry name" value="NUCLEOTIDE KINASE"/>
    <property type="match status" value="1"/>
</dbReference>
<comment type="caution">
    <text evidence="7">The sequence shown here is derived from an EMBL/GenBank/DDBJ whole genome shotgun (WGS) entry which is preliminary data.</text>
</comment>
<dbReference type="SUPFAM" id="SSF52540">
    <property type="entry name" value="P-loop containing nucleoside triphosphate hydrolases"/>
    <property type="match status" value="1"/>
</dbReference>
<name>A0A2M7D6A8_9BACT</name>
<accession>A0A2M7D6A8</accession>
<dbReference type="CDD" id="cd01428">
    <property type="entry name" value="ADK"/>
    <property type="match status" value="1"/>
</dbReference>
<comment type="similarity">
    <text evidence="5">Belongs to the adenylate kinase family.</text>
</comment>
<dbReference type="AlphaFoldDB" id="A0A2M7D6A8"/>
<dbReference type="Gene3D" id="3.40.50.300">
    <property type="entry name" value="P-loop containing nucleotide triphosphate hydrolases"/>
    <property type="match status" value="1"/>
</dbReference>
<evidence type="ECO:0000313" key="8">
    <source>
        <dbReference type="Proteomes" id="UP000229247"/>
    </source>
</evidence>
<evidence type="ECO:0000256" key="2">
    <source>
        <dbReference type="ARBA" id="ARBA00022727"/>
    </source>
</evidence>